<accession>A0AAU9JA01</accession>
<keyword evidence="2" id="KW-1185">Reference proteome</keyword>
<organism evidence="1 2">
    <name type="scientific">Blepharisma stoltei</name>
    <dbReference type="NCBI Taxonomy" id="1481888"/>
    <lineage>
        <taxon>Eukaryota</taxon>
        <taxon>Sar</taxon>
        <taxon>Alveolata</taxon>
        <taxon>Ciliophora</taxon>
        <taxon>Postciliodesmatophora</taxon>
        <taxon>Heterotrichea</taxon>
        <taxon>Heterotrichida</taxon>
        <taxon>Blepharismidae</taxon>
        <taxon>Blepharisma</taxon>
    </lineage>
</organism>
<evidence type="ECO:0000313" key="2">
    <source>
        <dbReference type="Proteomes" id="UP001162131"/>
    </source>
</evidence>
<dbReference type="Proteomes" id="UP001162131">
    <property type="component" value="Unassembled WGS sequence"/>
</dbReference>
<dbReference type="InterPro" id="IPR001646">
    <property type="entry name" value="5peptide_repeat"/>
</dbReference>
<dbReference type="SUPFAM" id="SSF75011">
    <property type="entry name" value="3-carboxy-cis,cis-mucoante lactonizing enzyme"/>
    <property type="match status" value="1"/>
</dbReference>
<dbReference type="Gene3D" id="2.160.20.80">
    <property type="entry name" value="E3 ubiquitin-protein ligase SopA"/>
    <property type="match status" value="1"/>
</dbReference>
<dbReference type="SUPFAM" id="SSF141571">
    <property type="entry name" value="Pentapeptide repeat-like"/>
    <property type="match status" value="1"/>
</dbReference>
<dbReference type="AlphaFoldDB" id="A0AAU9JA01"/>
<evidence type="ECO:0000313" key="1">
    <source>
        <dbReference type="EMBL" id="CAG9322810.1"/>
    </source>
</evidence>
<proteinExistence type="predicted"/>
<dbReference type="EMBL" id="CAJZBQ010000032">
    <property type="protein sequence ID" value="CAG9322810.1"/>
    <property type="molecule type" value="Genomic_DNA"/>
</dbReference>
<protein>
    <submittedName>
        <fullName evidence="1">Uncharacterized protein</fullName>
    </submittedName>
</protein>
<name>A0AAU9JA01_9CILI</name>
<sequence length="787" mass="91528">MANKNYSPVKVPHNPFKIQFQTFAGLKHFIKHEKSSSHEIYLAQKLLNDAKNWITVLSVKNSYFNVINFADHWNITRHLQKFASKDHLQLFYKIILLSRDSEEISQASSNAATILNKLGFIFDNKDFSNIKIPYADLSKNSFLKANFSNSDLTFADFTSSVVAHCDFSNCKMRDSKLSKLIFDGNSVWKLAISKCEKYVAVVNEKDDSIFLISTDLEKIICTVEISNYFWKDIKDLKFSLDSSSLYILYKNSAKLAIWNFAGDSKVIEFEDKDALDSIISDTMLAYIMPNFIMIKEIATFKTLYQIDFGENPQNCSLVNLSQKFLVWRKLRRKNIEIWYFESGEKYKKYSNNHGFQNDIYFDHWGNYLELWKIKGDEPIWKIKYDTVKMYFNSSNKFIEEVNYKKLWIIDIEKQKFLKTSKSEKIWEIYNDIKLYGLCNYDYFGLKCASKTLKSYYFTEEPNLKTNNFYISSMIFSENIILNFLSGFTKIFDIETRKLIKSTKLPINVKSNYLASSGDLYAFGNDDFIEIWNIKYQKLVTSIKIGYQFYELQISWEYNQFSLYSCQDDSYLIYSIDSGAIIKSINNIGFCEICKFTGDYLIYYVPPDSVRIWRQNSIKIEHIFLGAEIGSITCSPCKKWAALHNSRNKSIILILNIDTKLFSSVSHESSEIYEPCESCFSPCGQYFITARCSDIILWDTTNCAKIAKMNVSFSGIWKISFSECGRYIASTLYNLIILIWDAEECIKNHQKRIGTDSDTILDIDRVIVSDKTVFVENNLSGVVYVGKL</sequence>
<dbReference type="Gene3D" id="2.130.10.10">
    <property type="entry name" value="YVTN repeat-like/Quinoprotein amine dehydrogenase"/>
    <property type="match status" value="2"/>
</dbReference>
<dbReference type="InterPro" id="IPR015943">
    <property type="entry name" value="WD40/YVTN_repeat-like_dom_sf"/>
</dbReference>
<dbReference type="InterPro" id="IPR011047">
    <property type="entry name" value="Quinoprotein_ADH-like_sf"/>
</dbReference>
<reference evidence="1" key="1">
    <citation type="submission" date="2021-09" db="EMBL/GenBank/DDBJ databases">
        <authorList>
            <consortium name="AG Swart"/>
            <person name="Singh M."/>
            <person name="Singh A."/>
            <person name="Seah K."/>
            <person name="Emmerich C."/>
        </authorList>
    </citation>
    <scope>NUCLEOTIDE SEQUENCE</scope>
    <source>
        <strain evidence="1">ATCC30299</strain>
    </source>
</reference>
<gene>
    <name evidence="1" type="ORF">BSTOLATCC_MIC31926</name>
</gene>
<dbReference type="Pfam" id="PF00805">
    <property type="entry name" value="Pentapeptide"/>
    <property type="match status" value="1"/>
</dbReference>
<dbReference type="SUPFAM" id="SSF50998">
    <property type="entry name" value="Quinoprotein alcohol dehydrogenase-like"/>
    <property type="match status" value="1"/>
</dbReference>
<comment type="caution">
    <text evidence="1">The sequence shown here is derived from an EMBL/GenBank/DDBJ whole genome shotgun (WGS) entry which is preliminary data.</text>
</comment>